<organism evidence="2 3">
    <name type="scientific">Pomacea canaliculata</name>
    <name type="common">Golden apple snail</name>
    <dbReference type="NCBI Taxonomy" id="400727"/>
    <lineage>
        <taxon>Eukaryota</taxon>
        <taxon>Metazoa</taxon>
        <taxon>Spiralia</taxon>
        <taxon>Lophotrochozoa</taxon>
        <taxon>Mollusca</taxon>
        <taxon>Gastropoda</taxon>
        <taxon>Caenogastropoda</taxon>
        <taxon>Architaenioglossa</taxon>
        <taxon>Ampullarioidea</taxon>
        <taxon>Ampullariidae</taxon>
        <taxon>Pomacea</taxon>
    </lineage>
</organism>
<feature type="compositionally biased region" description="Basic and acidic residues" evidence="1">
    <location>
        <begin position="1"/>
        <end position="61"/>
    </location>
</feature>
<feature type="compositionally biased region" description="Basic and acidic residues" evidence="1">
    <location>
        <begin position="390"/>
        <end position="421"/>
    </location>
</feature>
<feature type="compositionally biased region" description="Acidic residues" evidence="1">
    <location>
        <begin position="62"/>
        <end position="76"/>
    </location>
</feature>
<comment type="caution">
    <text evidence="2">The sequence shown here is derived from an EMBL/GenBank/DDBJ whole genome shotgun (WGS) entry which is preliminary data.</text>
</comment>
<feature type="compositionally biased region" description="Basic and acidic residues" evidence="1">
    <location>
        <begin position="339"/>
        <end position="354"/>
    </location>
</feature>
<dbReference type="AlphaFoldDB" id="A0A2T7NSD1"/>
<evidence type="ECO:0000256" key="1">
    <source>
        <dbReference type="SAM" id="MobiDB-lite"/>
    </source>
</evidence>
<feature type="compositionally biased region" description="Acidic residues" evidence="1">
    <location>
        <begin position="422"/>
        <end position="436"/>
    </location>
</feature>
<feature type="region of interest" description="Disordered" evidence="1">
    <location>
        <begin position="222"/>
        <end position="281"/>
    </location>
</feature>
<feature type="compositionally biased region" description="Polar residues" evidence="1">
    <location>
        <begin position="325"/>
        <end position="338"/>
    </location>
</feature>
<dbReference type="Proteomes" id="UP000245119">
    <property type="component" value="Linkage Group LG9"/>
</dbReference>
<protein>
    <submittedName>
        <fullName evidence="2">Uncharacterized protein</fullName>
    </submittedName>
</protein>
<sequence length="664" mass="74554">MKEHETLEVKSVTESKEDAKQDRTEETIAAKVKQEHKEETKREVDHSQKLEAEAVREQKENNEDDDYETASDDDDADRSRNAEGAVDVDKLDGVSSTGQNLVYTDQSNPEQSQECSDGEKRQTIRGELVESVGHLKQVKDHDVIECNFHVEVTLSHVSFIDTEGEYVFGVVNCVSSCEVHNNYKDRLRIVSPHNTSLGNSFVFELSGSEMSAGRYTCYGLPKPQGVSPARDHDEEGEESQTTTLAQHPEADEVSQNEEALLGNGSNSPLHHGAAQRGDVLGSHSHIVDDRIDEGKEYKDSGVKGHQDYLRVSSNKVEYTKNKNTGVDVYQGSTHSSFSKVEKEQTKEKMEKKDYNEDDDYQTDSDDDDDDRSRNAIGTLDVDNQFDDDNEIKYDESVREQTADTRAETVKTGEELEKRGSNEDDNYETASDDDDDDDRSRNDEGPFDVDKLDGAVPLGRTCSTPTCLFLNNPRKVLTAKRDKQLEPMKKNKKEEERMKKKGKRKKEEGAKGTRPLTCGTVISTDVQSVVVAFIADAEGVVDGKASGVVPSTCKRLDPPKSKSLPSNANLWLDSAIPHRSRVQRKKADIAMAMKRSALYRQAEWNLMGCSWRRSTLAQWILIVEQYGGINKRKGIFKCAYLVRETVLNEHTLKCRLHYIAVDVAH</sequence>
<gene>
    <name evidence="2" type="ORF">C0Q70_14522</name>
</gene>
<feature type="region of interest" description="Disordered" evidence="1">
    <location>
        <begin position="1"/>
        <end position="120"/>
    </location>
</feature>
<feature type="compositionally biased region" description="Acidic residues" evidence="1">
    <location>
        <begin position="355"/>
        <end position="369"/>
    </location>
</feature>
<feature type="compositionally biased region" description="Basic and acidic residues" evidence="1">
    <location>
        <begin position="437"/>
        <end position="452"/>
    </location>
</feature>
<feature type="compositionally biased region" description="Basic and acidic residues" evidence="1">
    <location>
        <begin position="77"/>
        <end position="92"/>
    </location>
</feature>
<proteinExistence type="predicted"/>
<feature type="region of interest" description="Disordered" evidence="1">
    <location>
        <begin position="478"/>
        <end position="512"/>
    </location>
</feature>
<feature type="compositionally biased region" description="Polar residues" evidence="1">
    <location>
        <begin position="94"/>
        <end position="115"/>
    </location>
</feature>
<evidence type="ECO:0000313" key="3">
    <source>
        <dbReference type="Proteomes" id="UP000245119"/>
    </source>
</evidence>
<reference evidence="2 3" key="1">
    <citation type="submission" date="2018-04" db="EMBL/GenBank/DDBJ databases">
        <title>The genome of golden apple snail Pomacea canaliculata provides insight into stress tolerance and invasive adaptation.</title>
        <authorList>
            <person name="Liu C."/>
            <person name="Liu B."/>
            <person name="Ren Y."/>
            <person name="Zhang Y."/>
            <person name="Wang H."/>
            <person name="Li S."/>
            <person name="Jiang F."/>
            <person name="Yin L."/>
            <person name="Zhang G."/>
            <person name="Qian W."/>
            <person name="Fan W."/>
        </authorList>
    </citation>
    <scope>NUCLEOTIDE SEQUENCE [LARGE SCALE GENOMIC DNA]</scope>
    <source>
        <strain evidence="2">SZHN2017</strain>
        <tissue evidence="2">Muscle</tissue>
    </source>
</reference>
<feature type="region of interest" description="Disordered" evidence="1">
    <location>
        <begin position="325"/>
        <end position="454"/>
    </location>
</feature>
<feature type="compositionally biased region" description="Basic and acidic residues" evidence="1">
    <location>
        <begin position="478"/>
        <end position="497"/>
    </location>
</feature>
<name>A0A2T7NSD1_POMCA</name>
<keyword evidence="3" id="KW-1185">Reference proteome</keyword>
<evidence type="ECO:0000313" key="2">
    <source>
        <dbReference type="EMBL" id="PVD24053.1"/>
    </source>
</evidence>
<dbReference type="EMBL" id="PZQS01000009">
    <property type="protein sequence ID" value="PVD24053.1"/>
    <property type="molecule type" value="Genomic_DNA"/>
</dbReference>
<accession>A0A2T7NSD1</accession>